<protein>
    <submittedName>
        <fullName evidence="1">Uncharacterized protein</fullName>
    </submittedName>
</protein>
<name>U2IL17_9STRE</name>
<evidence type="ECO:0000313" key="1">
    <source>
        <dbReference type="EMBL" id="ERJ74566.1"/>
    </source>
</evidence>
<gene>
    <name evidence="1" type="ORF">HMPREF1557_01556</name>
</gene>
<dbReference type="EMBL" id="AWVA01000093">
    <property type="protein sequence ID" value="ERJ74566.1"/>
    <property type="molecule type" value="Genomic_DNA"/>
</dbReference>
<reference evidence="1 2" key="1">
    <citation type="submission" date="2013-06" db="EMBL/GenBank/DDBJ databases">
        <authorList>
            <person name="Weinstock G."/>
            <person name="Sodergren E."/>
            <person name="Lobos E.A."/>
            <person name="Fulton L."/>
            <person name="Fulton R."/>
            <person name="Courtney L."/>
            <person name="Fronick C."/>
            <person name="O'Laughlin M."/>
            <person name="Godfrey J."/>
            <person name="Wilson R.M."/>
            <person name="Miner T."/>
            <person name="Farmer C."/>
            <person name="Delehaunty K."/>
            <person name="Cordes M."/>
            <person name="Minx P."/>
            <person name="Tomlinson C."/>
            <person name="Chen J."/>
            <person name="Wollam A."/>
            <person name="Pepin K.H."/>
            <person name="Bhonagiri V."/>
            <person name="Zhang X."/>
            <person name="Warren W."/>
            <person name="Mitreva M."/>
            <person name="Mardis E.R."/>
            <person name="Wilson R.K."/>
        </authorList>
    </citation>
    <scope>NUCLEOTIDE SEQUENCE [LARGE SCALE GENOMIC DNA]</scope>
    <source>
        <strain evidence="1 2">W1703</strain>
    </source>
</reference>
<evidence type="ECO:0000313" key="2">
    <source>
        <dbReference type="Proteomes" id="UP000016617"/>
    </source>
</evidence>
<dbReference type="Proteomes" id="UP000016617">
    <property type="component" value="Unassembled WGS sequence"/>
</dbReference>
<sequence>MNNYFILNENQKQTRQRTADSIDVRQSELTKYLFDFRRVLVNV</sequence>
<dbReference type="AlphaFoldDB" id="U2IL17"/>
<comment type="caution">
    <text evidence="1">The sequence shown here is derived from an EMBL/GenBank/DDBJ whole genome shotgun (WGS) entry which is preliminary data.</text>
</comment>
<dbReference type="HOGENOM" id="CLU_3297418_0_0_9"/>
<proteinExistence type="predicted"/>
<organism evidence="1 2">
    <name type="scientific">Streptococcus sobrinus W1703</name>
    <dbReference type="NCBI Taxonomy" id="1227275"/>
    <lineage>
        <taxon>Bacteria</taxon>
        <taxon>Bacillati</taxon>
        <taxon>Bacillota</taxon>
        <taxon>Bacilli</taxon>
        <taxon>Lactobacillales</taxon>
        <taxon>Streptococcaceae</taxon>
        <taxon>Streptococcus</taxon>
    </lineage>
</organism>
<accession>U2IL17</accession>